<dbReference type="InterPro" id="IPR037237">
    <property type="entry name" value="IlvD/EDD_N"/>
</dbReference>
<protein>
    <recommendedName>
        <fullName evidence="14 15">Dihydroxy-acid dehydratase</fullName>
        <shortName evidence="15">DAD</shortName>
        <ecNumber evidence="14 15">4.2.1.9</ecNumber>
    </recommendedName>
</protein>
<dbReference type="InterPro" id="IPR050165">
    <property type="entry name" value="DHAD_IlvD/Edd"/>
</dbReference>
<name>A0A6J4T4H0_9ACTN</name>
<comment type="caution">
    <text evidence="15">Lacks conserved residue(s) required for the propagation of feature annotation.</text>
</comment>
<dbReference type="Gene3D" id="3.50.30.80">
    <property type="entry name" value="IlvD/EDD C-terminal domain-like"/>
    <property type="match status" value="1"/>
</dbReference>
<dbReference type="Pfam" id="PF24877">
    <property type="entry name" value="ILV_EDD_C"/>
    <property type="match status" value="1"/>
</dbReference>
<dbReference type="EMBL" id="CADCVT010000267">
    <property type="protein sequence ID" value="CAA9513179.1"/>
    <property type="molecule type" value="Genomic_DNA"/>
</dbReference>
<dbReference type="PROSITE" id="PS00886">
    <property type="entry name" value="ILVD_EDD_1"/>
    <property type="match status" value="1"/>
</dbReference>
<comment type="cofactor">
    <cofactor evidence="1 15">
        <name>Mg(2+)</name>
        <dbReference type="ChEBI" id="CHEBI:18420"/>
    </cofactor>
</comment>
<dbReference type="InterPro" id="IPR004404">
    <property type="entry name" value="DihydroxyA_deHydtase"/>
</dbReference>
<comment type="pathway">
    <text evidence="13 15">Amino-acid biosynthesis; L-isoleucine biosynthesis; L-isoleucine from 2-oxobutanoate: step 3/4.</text>
</comment>
<evidence type="ECO:0000256" key="9">
    <source>
        <dbReference type="ARBA" id="ARBA00023239"/>
    </source>
</evidence>
<evidence type="ECO:0000259" key="18">
    <source>
        <dbReference type="Pfam" id="PF24877"/>
    </source>
</evidence>
<dbReference type="NCBIfam" id="NF002068">
    <property type="entry name" value="PRK00911.1"/>
    <property type="match status" value="1"/>
</dbReference>
<keyword evidence="4 15" id="KW-0001">2Fe-2S</keyword>
<accession>A0A6J4T4H0</accession>
<dbReference type="GO" id="GO:0009099">
    <property type="term" value="P:L-valine biosynthetic process"/>
    <property type="evidence" value="ECO:0007669"/>
    <property type="project" value="UniProtKB-UniRule"/>
</dbReference>
<keyword evidence="7 15" id="KW-0408">Iron</keyword>
<dbReference type="FunFam" id="3.50.30.80:FF:000001">
    <property type="entry name" value="Dihydroxy-acid dehydratase"/>
    <property type="match status" value="1"/>
</dbReference>
<dbReference type="UniPathway" id="UPA00047">
    <property type="reaction ID" value="UER00057"/>
</dbReference>
<comment type="subunit">
    <text evidence="15">Homodimer.</text>
</comment>
<keyword evidence="10 15" id="KW-0100">Branched-chain amino acid biosynthesis</keyword>
<comment type="cofactor">
    <cofactor evidence="15">
        <name>[2Fe-2S] cluster</name>
        <dbReference type="ChEBI" id="CHEBI:190135"/>
    </cofactor>
    <text evidence="15">Binds 1 [2Fe-2S] cluster per subunit. This cluster acts as a Lewis acid cofactor.</text>
</comment>
<evidence type="ECO:0000256" key="10">
    <source>
        <dbReference type="ARBA" id="ARBA00023304"/>
    </source>
</evidence>
<evidence type="ECO:0000256" key="8">
    <source>
        <dbReference type="ARBA" id="ARBA00023014"/>
    </source>
</evidence>
<dbReference type="HAMAP" id="MF_00012">
    <property type="entry name" value="IlvD"/>
    <property type="match status" value="1"/>
</dbReference>
<evidence type="ECO:0000256" key="16">
    <source>
        <dbReference type="SAM" id="MobiDB-lite"/>
    </source>
</evidence>
<feature type="binding site" evidence="15">
    <location>
        <position position="52"/>
    </location>
    <ligand>
        <name>[2Fe-2S] cluster</name>
        <dbReference type="ChEBI" id="CHEBI:190135"/>
    </ligand>
</feature>
<dbReference type="EC" id="4.2.1.9" evidence="14 15"/>
<keyword evidence="3 15" id="KW-0028">Amino-acid biosynthesis</keyword>
<feature type="region of interest" description="Disordered" evidence="16">
    <location>
        <begin position="551"/>
        <end position="581"/>
    </location>
</feature>
<comment type="function">
    <text evidence="15">Functions in the biosynthesis of branched-chain amino acids. Catalyzes the dehydration of (2R,3R)-2,3-dihydroxy-3-methylpentanoate (2,3-dihydroxy-3-methylvalerate) into 2-oxo-3-methylpentanoate (2-oxo-3-methylvalerate) and of (2R)-2,3-dihydroxy-3-methylbutanoate (2,3-dihydroxyisovalerate) into 2-oxo-3-methylbutanoate (2-oxoisovalerate), the penultimate precursor to L-isoleucine and L-valine, respectively.</text>
</comment>
<reference evidence="19" key="1">
    <citation type="submission" date="2020-02" db="EMBL/GenBank/DDBJ databases">
        <authorList>
            <person name="Meier V. D."/>
        </authorList>
    </citation>
    <scope>NUCLEOTIDE SEQUENCE</scope>
    <source>
        <strain evidence="19">AVDCRST_MAG85</strain>
    </source>
</reference>
<dbReference type="PROSITE" id="PS00887">
    <property type="entry name" value="ILVD_EDD_2"/>
    <property type="match status" value="1"/>
</dbReference>
<dbReference type="InterPro" id="IPR020558">
    <property type="entry name" value="DiOHA_6PGluconate_deHydtase_CS"/>
</dbReference>
<evidence type="ECO:0000259" key="17">
    <source>
        <dbReference type="Pfam" id="PF00920"/>
    </source>
</evidence>
<evidence type="ECO:0000256" key="11">
    <source>
        <dbReference type="ARBA" id="ARBA00029304"/>
    </source>
</evidence>
<feature type="binding site" evidence="15">
    <location>
        <position position="84"/>
    </location>
    <ligand>
        <name>Mg(2+)</name>
        <dbReference type="ChEBI" id="CHEBI:18420"/>
    </ligand>
</feature>
<evidence type="ECO:0000256" key="3">
    <source>
        <dbReference type="ARBA" id="ARBA00022605"/>
    </source>
</evidence>
<feature type="active site" description="Proton acceptor" evidence="15">
    <location>
        <position position="473"/>
    </location>
</feature>
<comment type="similarity">
    <text evidence="2 15">Belongs to the IlvD/Edd family.</text>
</comment>
<comment type="catalytic activity">
    <reaction evidence="15">
        <text>(2R,3R)-2,3-dihydroxy-3-methylpentanoate = (S)-3-methyl-2-oxopentanoate + H2O</text>
        <dbReference type="Rhea" id="RHEA:27694"/>
        <dbReference type="ChEBI" id="CHEBI:15377"/>
        <dbReference type="ChEBI" id="CHEBI:35146"/>
        <dbReference type="ChEBI" id="CHEBI:49258"/>
        <dbReference type="EC" id="4.2.1.9"/>
    </reaction>
</comment>
<evidence type="ECO:0000256" key="2">
    <source>
        <dbReference type="ARBA" id="ARBA00006486"/>
    </source>
</evidence>
<gene>
    <name evidence="15" type="primary">ilvD</name>
    <name evidence="19" type="ORF">AVDCRST_MAG85-2457</name>
</gene>
<dbReference type="PANTHER" id="PTHR21000:SF5">
    <property type="entry name" value="DIHYDROXY-ACID DEHYDRATASE, MITOCHONDRIAL"/>
    <property type="match status" value="1"/>
</dbReference>
<dbReference type="InterPro" id="IPR000581">
    <property type="entry name" value="ILV_EDD_N"/>
</dbReference>
<evidence type="ECO:0000256" key="7">
    <source>
        <dbReference type="ARBA" id="ARBA00023004"/>
    </source>
</evidence>
<evidence type="ECO:0000256" key="12">
    <source>
        <dbReference type="ARBA" id="ARBA00029436"/>
    </source>
</evidence>
<dbReference type="SUPFAM" id="SSF143975">
    <property type="entry name" value="IlvD/EDD N-terminal domain-like"/>
    <property type="match status" value="1"/>
</dbReference>
<dbReference type="NCBIfam" id="TIGR00110">
    <property type="entry name" value="ilvD"/>
    <property type="match status" value="1"/>
</dbReference>
<dbReference type="AlphaFoldDB" id="A0A6J4T4H0"/>
<feature type="binding site" evidence="15">
    <location>
        <position position="447"/>
    </location>
    <ligand>
        <name>Mg(2+)</name>
        <dbReference type="ChEBI" id="CHEBI:18420"/>
    </ligand>
</feature>
<keyword evidence="5 15" id="KW-0479">Metal-binding</keyword>
<evidence type="ECO:0000256" key="13">
    <source>
        <dbReference type="ARBA" id="ARBA00029437"/>
    </source>
</evidence>
<feature type="domain" description="Dihydroxy-acid/6-phosphogluconate dehydratase N-terminal" evidence="17">
    <location>
        <begin position="37"/>
        <end position="353"/>
    </location>
</feature>
<sequence length="581" mass="60116">MSFDPKHRSRALTEGPARAAARAYLHGIGFDAESLAKPIIGVAHCWIETMPCNFTHRALAAKVKEGIREAGGTPMELNTIAISDGVTMGTSGMKTSLVSREVIADSIELVARGHLFDGIVCISGCDKTIPATVMAMARLDIPGVMLYSGSIHKGRFRGRDVTIQEVFEAVGKHATGQISDEDLEELEQAASPGAGACGGQFTANTMAMAFEVLGISPMGSSMVPAEDGNKAQVGIDTGKLAMDVLERGLRPSDVITRASLENAIAAVATSGGSTNAVLHLLAIAREAGVDLKIDDFDPISERTPLTCDLLPGGQYAAPDLYDAGGVPLVVKRLVEGDLVDADAITVDGKTLGEHAAEAKETPGQQVVRPLDNPIKASGGIQILRGSLAPDGCVVKLSGHERRYHKGPARVFDGEEAAMAAVIGSEIQQGDVIVIRNEGPVGGPGMREMLAVTAAINGAGLGEHVALLTDGRFSGATHGFMAGHVAPEAVHGGPIAAVRDGDEIVIDVENRRLDLSVDADEIASRVAEYTPPPNPDATGVLAKYAALVSSASEGAVTNPAAPRHTPDPTAQPIPGPAAQASP</sequence>
<keyword evidence="9 15" id="KW-0456">Lyase</keyword>
<evidence type="ECO:0000256" key="14">
    <source>
        <dbReference type="ARBA" id="ARBA00029490"/>
    </source>
</evidence>
<dbReference type="GO" id="GO:0000287">
    <property type="term" value="F:magnesium ion binding"/>
    <property type="evidence" value="ECO:0007669"/>
    <property type="project" value="UniProtKB-UniRule"/>
</dbReference>
<evidence type="ECO:0000256" key="4">
    <source>
        <dbReference type="ARBA" id="ARBA00022714"/>
    </source>
</evidence>
<feature type="binding site" description="via carbamate group" evidence="15">
    <location>
        <position position="127"/>
    </location>
    <ligand>
        <name>Mg(2+)</name>
        <dbReference type="ChEBI" id="CHEBI:18420"/>
    </ligand>
</feature>
<keyword evidence="8 15" id="KW-0411">Iron-sulfur</keyword>
<dbReference type="SUPFAM" id="SSF52016">
    <property type="entry name" value="LeuD/IlvD-like"/>
    <property type="match status" value="1"/>
</dbReference>
<feature type="modified residue" description="N6-carboxylysine" evidence="15">
    <location>
        <position position="127"/>
    </location>
</feature>
<dbReference type="UniPathway" id="UPA00049">
    <property type="reaction ID" value="UER00061"/>
</dbReference>
<evidence type="ECO:0000256" key="5">
    <source>
        <dbReference type="ARBA" id="ARBA00022723"/>
    </source>
</evidence>
<comment type="catalytic activity">
    <reaction evidence="11">
        <text>(2R)-2,3-dihydroxy-3-methylbutanoate = 3-methyl-2-oxobutanoate + H2O</text>
        <dbReference type="Rhea" id="RHEA:24809"/>
        <dbReference type="ChEBI" id="CHEBI:11851"/>
        <dbReference type="ChEBI" id="CHEBI:15377"/>
        <dbReference type="ChEBI" id="CHEBI:49072"/>
        <dbReference type="EC" id="4.2.1.9"/>
    </reaction>
    <physiologicalReaction direction="left-to-right" evidence="11">
        <dbReference type="Rhea" id="RHEA:24810"/>
    </physiologicalReaction>
</comment>
<dbReference type="GO" id="GO:0009097">
    <property type="term" value="P:isoleucine biosynthetic process"/>
    <property type="evidence" value="ECO:0007669"/>
    <property type="project" value="UniProtKB-UniRule"/>
</dbReference>
<feature type="domain" description="Dihydroxy-acid/6-phosphogluconate dehydratase C-terminal" evidence="18">
    <location>
        <begin position="365"/>
        <end position="554"/>
    </location>
</feature>
<dbReference type="Pfam" id="PF00920">
    <property type="entry name" value="ILVD_EDD_N"/>
    <property type="match status" value="1"/>
</dbReference>
<dbReference type="InterPro" id="IPR056740">
    <property type="entry name" value="ILV_EDD_C"/>
</dbReference>
<organism evidence="19">
    <name type="scientific">uncultured Solirubrobacteraceae bacterium</name>
    <dbReference type="NCBI Taxonomy" id="1162706"/>
    <lineage>
        <taxon>Bacteria</taxon>
        <taxon>Bacillati</taxon>
        <taxon>Actinomycetota</taxon>
        <taxon>Thermoleophilia</taxon>
        <taxon>Solirubrobacterales</taxon>
        <taxon>Solirubrobacteraceae</taxon>
        <taxon>environmental samples</taxon>
    </lineage>
</organism>
<comment type="pathway">
    <text evidence="12 15">Amino-acid biosynthesis; L-valine biosynthesis; L-valine from pyruvate: step 3/4.</text>
</comment>
<dbReference type="InterPro" id="IPR042096">
    <property type="entry name" value="Dihydro-acid_dehy_C"/>
</dbReference>
<evidence type="ECO:0000313" key="19">
    <source>
        <dbReference type="EMBL" id="CAA9513179.1"/>
    </source>
</evidence>
<proteinExistence type="inferred from homology"/>
<evidence type="ECO:0000256" key="15">
    <source>
        <dbReference type="HAMAP-Rule" id="MF_00012"/>
    </source>
</evidence>
<feature type="binding site" evidence="15">
    <location>
        <position position="126"/>
    </location>
    <ligand>
        <name>Mg(2+)</name>
        <dbReference type="ChEBI" id="CHEBI:18420"/>
    </ligand>
</feature>
<dbReference type="GO" id="GO:0004160">
    <property type="term" value="F:dihydroxy-acid dehydratase activity"/>
    <property type="evidence" value="ECO:0007669"/>
    <property type="project" value="UniProtKB-UniRule"/>
</dbReference>
<dbReference type="GO" id="GO:0051537">
    <property type="term" value="F:2 iron, 2 sulfur cluster binding"/>
    <property type="evidence" value="ECO:0007669"/>
    <property type="project" value="UniProtKB-UniRule"/>
</dbReference>
<evidence type="ECO:0000256" key="1">
    <source>
        <dbReference type="ARBA" id="ARBA00001946"/>
    </source>
</evidence>
<dbReference type="PANTHER" id="PTHR21000">
    <property type="entry name" value="DIHYDROXY-ACID DEHYDRATASE DAD"/>
    <property type="match status" value="1"/>
</dbReference>
<keyword evidence="6 15" id="KW-0460">Magnesium</keyword>
<evidence type="ECO:0000256" key="6">
    <source>
        <dbReference type="ARBA" id="ARBA00022842"/>
    </source>
</evidence>